<feature type="compositionally biased region" description="Polar residues" evidence="1">
    <location>
        <begin position="1"/>
        <end position="14"/>
    </location>
</feature>
<dbReference type="PANTHER" id="PTHR18901">
    <property type="entry name" value="2-DEOXYGLUCOSE-6-PHOSPHATE PHOSPHATASE 2"/>
    <property type="match status" value="1"/>
</dbReference>
<comment type="caution">
    <text evidence="2">The sequence shown here is derived from an EMBL/GenBank/DDBJ whole genome shotgun (WGS) entry which is preliminary data.</text>
</comment>
<feature type="region of interest" description="Disordered" evidence="1">
    <location>
        <begin position="1"/>
        <end position="24"/>
    </location>
</feature>
<evidence type="ECO:0000313" key="3">
    <source>
        <dbReference type="Proteomes" id="UP000037179"/>
    </source>
</evidence>
<protein>
    <submittedName>
        <fullName evidence="2">Hydrolase</fullName>
    </submittedName>
</protein>
<dbReference type="Pfam" id="PF00702">
    <property type="entry name" value="Hydrolase"/>
    <property type="match status" value="1"/>
</dbReference>
<keyword evidence="2" id="KW-0378">Hydrolase</keyword>
<dbReference type="SFLD" id="SFLDS00003">
    <property type="entry name" value="Haloacid_Dehalogenase"/>
    <property type="match status" value="1"/>
</dbReference>
<dbReference type="EMBL" id="BBYQ01000071">
    <property type="protein sequence ID" value="GAP30040.1"/>
    <property type="molecule type" value="Genomic_DNA"/>
</dbReference>
<dbReference type="Gene3D" id="1.10.150.240">
    <property type="entry name" value="Putative phosphatase, domain 2"/>
    <property type="match status" value="1"/>
</dbReference>
<dbReference type="Proteomes" id="UP000037179">
    <property type="component" value="Unassembled WGS sequence"/>
</dbReference>
<dbReference type="SUPFAM" id="SSF56784">
    <property type="entry name" value="HAD-like"/>
    <property type="match status" value="1"/>
</dbReference>
<dbReference type="InterPro" id="IPR023214">
    <property type="entry name" value="HAD_sf"/>
</dbReference>
<reference evidence="3" key="1">
    <citation type="submission" date="2015-07" db="EMBL/GenBank/DDBJ databases">
        <title>Nocardia seriolae U-1 whole genome shotgun sequence.</title>
        <authorList>
            <person name="Imajoh M."/>
            <person name="Fukumoto Y."/>
            <person name="Sukeda M."/>
            <person name="Yamane J."/>
            <person name="Yamasaki K."/>
            <person name="Shimizu M."/>
            <person name="Ohnishi K."/>
            <person name="Oshima S."/>
        </authorList>
    </citation>
    <scope>NUCLEOTIDE SEQUENCE [LARGE SCALE GENOMIC DNA]</scope>
    <source>
        <strain evidence="3">U-1</strain>
    </source>
</reference>
<sequence>MPQQVFHSDANPPTEQRDPVPIPDPGQWTIGAMSVAAIVFDMDGVLIDTEPIWEEVRREYIGELGGRWLADTQDRFMGMSTAEWAEYTSRDLLDGRRTPEEVAEDVIGRMAARYAGHLPLMPGAAETVRRLSGSYTLGLASSSPRRLIDVVLAHMGVAELFAATVSTEEVARGKPAPDGYLEAAVRLGIVPDDCVAIEDSSNGLRAAHAAGMTVIAVPHPKYPPAVDAITLAAYVADSLKDVTPELMAEFG</sequence>
<gene>
    <name evidence="2" type="ORF">NSK11_contig00071-0010</name>
</gene>
<dbReference type="InterPro" id="IPR036412">
    <property type="entry name" value="HAD-like_sf"/>
</dbReference>
<dbReference type="SFLD" id="SFLDG01129">
    <property type="entry name" value="C1.5:_HAD__Beta-PGM__Phosphata"/>
    <property type="match status" value="1"/>
</dbReference>
<dbReference type="Gene3D" id="3.40.50.1000">
    <property type="entry name" value="HAD superfamily/HAD-like"/>
    <property type="match status" value="1"/>
</dbReference>
<keyword evidence="3" id="KW-1185">Reference proteome</keyword>
<dbReference type="InterPro" id="IPR023198">
    <property type="entry name" value="PGP-like_dom2"/>
</dbReference>
<organism evidence="2 3">
    <name type="scientific">Nocardia seriolae</name>
    <dbReference type="NCBI Taxonomy" id="37332"/>
    <lineage>
        <taxon>Bacteria</taxon>
        <taxon>Bacillati</taxon>
        <taxon>Actinomycetota</taxon>
        <taxon>Actinomycetes</taxon>
        <taxon>Mycobacteriales</taxon>
        <taxon>Nocardiaceae</taxon>
        <taxon>Nocardia</taxon>
    </lineage>
</organism>
<dbReference type="GO" id="GO:0016787">
    <property type="term" value="F:hydrolase activity"/>
    <property type="evidence" value="ECO:0007669"/>
    <property type="project" value="UniProtKB-KW"/>
</dbReference>
<name>A0ABC9YX87_9NOCA</name>
<dbReference type="NCBIfam" id="TIGR01509">
    <property type="entry name" value="HAD-SF-IA-v3"/>
    <property type="match status" value="1"/>
</dbReference>
<dbReference type="PRINTS" id="PR00413">
    <property type="entry name" value="HADHALOGNASE"/>
</dbReference>
<dbReference type="SFLD" id="SFLDG01135">
    <property type="entry name" value="C1.5.6:_HAD__Beta-PGM__Phospha"/>
    <property type="match status" value="1"/>
</dbReference>
<dbReference type="AlphaFoldDB" id="A0ABC9YX87"/>
<proteinExistence type="predicted"/>
<evidence type="ECO:0000256" key="1">
    <source>
        <dbReference type="SAM" id="MobiDB-lite"/>
    </source>
</evidence>
<reference evidence="2 3" key="2">
    <citation type="journal article" date="2016" name="Genome Announc.">
        <title>Draft Genome Sequence of Erythromycin- and Oxytetracycline-Sensitive Nocardia seriolae Strain U-1 (NBRC 110359).</title>
        <authorList>
            <person name="Imajoh M."/>
            <person name="Sukeda M."/>
            <person name="Shimizu M."/>
            <person name="Yamane J."/>
            <person name="Ohnishi K."/>
            <person name="Oshima S."/>
        </authorList>
    </citation>
    <scope>NUCLEOTIDE SEQUENCE [LARGE SCALE GENOMIC DNA]</scope>
    <source>
        <strain evidence="2 3">U-1</strain>
    </source>
</reference>
<dbReference type="PANTHER" id="PTHR18901:SF38">
    <property type="entry name" value="PSEUDOURIDINE-5'-PHOSPHATASE"/>
    <property type="match status" value="1"/>
</dbReference>
<dbReference type="InterPro" id="IPR006439">
    <property type="entry name" value="HAD-SF_hydro_IA"/>
</dbReference>
<evidence type="ECO:0000313" key="2">
    <source>
        <dbReference type="EMBL" id="GAP30040.1"/>
    </source>
</evidence>
<accession>A0ABC9YX87</accession>